<dbReference type="Pfam" id="PF21948">
    <property type="entry name" value="LplA-B_cat"/>
    <property type="match status" value="1"/>
</dbReference>
<dbReference type="HOGENOM" id="CLU_022986_5_3_3"/>
<dbReference type="PANTHER" id="PTHR43679">
    <property type="entry name" value="OCTANOYLTRANSFERASE LIPM-RELATED"/>
    <property type="match status" value="1"/>
</dbReference>
<dbReference type="PROSITE" id="PS51733">
    <property type="entry name" value="BPL_LPL_CATALYTIC"/>
    <property type="match status" value="1"/>
</dbReference>
<dbReference type="KEGG" id="ter:Tery_3831"/>
<sequence>MFWRLIPLLTTTGKLQMAIDEWLLQQHLQGNIPPTLRFYIWQPVAISLGYHQKSYPEYWQNLTRQGTPIDIVRRPTGGRAVLHQGDLTYSLISSGFSGSPIESYRAICEFLIWGWRSLGIDLAYGSTGRGYIKNPNCFGTSTGADLVLPDGRKFIGSAQLRKKGAILQHGSMMLEPDIEFFRYVFNSEVFSGVSDIFTSFLSTNDMGESLINKIIEVLIIAASECFKIQLITEPLSDKEWLEIHNFANTNLC</sequence>
<dbReference type="InterPro" id="IPR004143">
    <property type="entry name" value="BPL_LPL_catalytic"/>
</dbReference>
<dbReference type="SUPFAM" id="SSF55681">
    <property type="entry name" value="Class II aaRS and biotin synthetases"/>
    <property type="match status" value="1"/>
</dbReference>
<organism evidence="2">
    <name type="scientific">Trichodesmium erythraeum (strain IMS101)</name>
    <dbReference type="NCBI Taxonomy" id="203124"/>
    <lineage>
        <taxon>Bacteria</taxon>
        <taxon>Bacillati</taxon>
        <taxon>Cyanobacteriota</taxon>
        <taxon>Cyanophyceae</taxon>
        <taxon>Oscillatoriophycideae</taxon>
        <taxon>Oscillatoriales</taxon>
        <taxon>Microcoleaceae</taxon>
        <taxon>Trichodesmium</taxon>
    </lineage>
</organism>
<proteinExistence type="predicted"/>
<name>Q10Y00_TRIEI</name>
<dbReference type="CDD" id="cd16443">
    <property type="entry name" value="LplA"/>
    <property type="match status" value="1"/>
</dbReference>
<dbReference type="RefSeq" id="WP_011613204.1">
    <property type="nucleotide sequence ID" value="NC_008312.1"/>
</dbReference>
<dbReference type="PANTHER" id="PTHR43679:SF2">
    <property type="entry name" value="OCTANOYL-[GCVH]:PROTEIN N-OCTANOYLTRANSFERASE"/>
    <property type="match status" value="1"/>
</dbReference>
<dbReference type="STRING" id="203124.Tery_3831"/>
<protein>
    <submittedName>
        <fullName evidence="2">Biotin/lipoate A/B protein ligase</fullName>
    </submittedName>
</protein>
<reference evidence="2" key="1">
    <citation type="submission" date="2006-06" db="EMBL/GenBank/DDBJ databases">
        <title>Complete sequence of Trichodesmium erythraeum IMS101.</title>
        <authorList>
            <consortium name="US DOE Joint Genome Institute"/>
            <person name="Copeland A."/>
            <person name="Lucas S."/>
            <person name="Lapidus A."/>
            <person name="Barry K."/>
            <person name="Detter J.C."/>
            <person name="Glavina del Rio T."/>
            <person name="Hammon N."/>
            <person name="Israni S."/>
            <person name="Dalin E."/>
            <person name="Tice H."/>
            <person name="Pitluck S."/>
            <person name="Kiss H."/>
            <person name="Munk A.C."/>
            <person name="Brettin T."/>
            <person name="Bruce D."/>
            <person name="Han C."/>
            <person name="Tapia R."/>
            <person name="Gilna P."/>
            <person name="Schmutz J."/>
            <person name="Larimer F."/>
            <person name="Land M."/>
            <person name="Hauser L."/>
            <person name="Kyrpides N."/>
            <person name="Kim E."/>
            <person name="Richardson P."/>
        </authorList>
    </citation>
    <scope>NUCLEOTIDE SEQUENCE [LARGE SCALE GENOMIC DNA]</scope>
    <source>
        <strain evidence="2">IMS101</strain>
    </source>
</reference>
<dbReference type="OrthoDB" id="9774653at2"/>
<dbReference type="InterPro" id="IPR045864">
    <property type="entry name" value="aa-tRNA-synth_II/BPL/LPL"/>
</dbReference>
<feature type="domain" description="BPL/LPL catalytic" evidence="1">
    <location>
        <begin position="30"/>
        <end position="230"/>
    </location>
</feature>
<dbReference type="GO" id="GO:0016874">
    <property type="term" value="F:ligase activity"/>
    <property type="evidence" value="ECO:0007669"/>
    <property type="project" value="UniProtKB-KW"/>
</dbReference>
<dbReference type="EMBL" id="CP000393">
    <property type="protein sequence ID" value="ABG52874.1"/>
    <property type="molecule type" value="Genomic_DNA"/>
</dbReference>
<keyword evidence="2" id="KW-0436">Ligase</keyword>
<gene>
    <name evidence="2" type="ordered locus">Tery_3831</name>
</gene>
<dbReference type="Gene3D" id="3.30.930.10">
    <property type="entry name" value="Bira Bifunctional Protein, Domain 2"/>
    <property type="match status" value="1"/>
</dbReference>
<dbReference type="AlphaFoldDB" id="Q10Y00"/>
<dbReference type="eggNOG" id="COG0095">
    <property type="taxonomic scope" value="Bacteria"/>
</dbReference>
<accession>Q10Y00</accession>
<evidence type="ECO:0000259" key="1">
    <source>
        <dbReference type="PROSITE" id="PS51733"/>
    </source>
</evidence>
<dbReference type="InterPro" id="IPR050664">
    <property type="entry name" value="Octanoyltrans_LipM/LipL"/>
</dbReference>
<evidence type="ECO:0000313" key="2">
    <source>
        <dbReference type="EMBL" id="ABG52874.1"/>
    </source>
</evidence>